<proteinExistence type="predicted"/>
<dbReference type="EMBL" id="KQ964705">
    <property type="protein sequence ID" value="KXN66615.1"/>
    <property type="molecule type" value="Genomic_DNA"/>
</dbReference>
<organism evidence="1 2">
    <name type="scientific">Conidiobolus coronatus (strain ATCC 28846 / CBS 209.66 / NRRL 28638)</name>
    <name type="common">Delacroixia coronata</name>
    <dbReference type="NCBI Taxonomy" id="796925"/>
    <lineage>
        <taxon>Eukaryota</taxon>
        <taxon>Fungi</taxon>
        <taxon>Fungi incertae sedis</taxon>
        <taxon>Zoopagomycota</taxon>
        <taxon>Entomophthoromycotina</taxon>
        <taxon>Entomophthoromycetes</taxon>
        <taxon>Entomophthorales</taxon>
        <taxon>Ancylistaceae</taxon>
        <taxon>Conidiobolus</taxon>
    </lineage>
</organism>
<evidence type="ECO:0000313" key="1">
    <source>
        <dbReference type="EMBL" id="KXN66615.1"/>
    </source>
</evidence>
<gene>
    <name evidence="1" type="ORF">CONCODRAFT_11498</name>
</gene>
<protein>
    <recommendedName>
        <fullName evidence="3">RNI-like protein</fullName>
    </recommendedName>
</protein>
<keyword evidence="2" id="KW-1185">Reference proteome</keyword>
<dbReference type="SUPFAM" id="SSF52047">
    <property type="entry name" value="RNI-like"/>
    <property type="match status" value="1"/>
</dbReference>
<sequence length="429" mass="48768">MVNITETLNLPKMVSWELIFKLDDLQKYLKKSELNEIVFTSKQVYNTLKTSLFNIINIDDANANSLAKIVSVREQSFNLNYIKKLNISSIPFDSFSIIIENLSNISTLNLTKHYLNLTFINDILSKLNKLNNLKLNQVDIVFNISYFKSNKLKVPLTVRKLSIEACNSFVFSGKSTLFGRENNATRNGPNCPFKTIPTLKFHNLEQLSIKTAITHLAHLNMNPLFKNYFVNNPNLTSLSLEISKFTAESLALMLNLKSLTHLKLIGQNCNFKSTPINLGSSNSLKSLQFNSAIVSYHFDLVLELCKNCNNLKQLTLDYSTHQAPKIDKIISNLPGLNKLTLLAFGYFSSLDLSSINPLLTHINLVNICLLRDEFNLLNTLKGFKVLKLINFDKSGKLNEEKFVRDCIEFGWLNRSYGFNRILSKITSSN</sequence>
<evidence type="ECO:0008006" key="3">
    <source>
        <dbReference type="Google" id="ProtNLM"/>
    </source>
</evidence>
<reference evidence="1 2" key="1">
    <citation type="journal article" date="2015" name="Genome Biol. Evol.">
        <title>Phylogenomic analyses indicate that early fungi evolved digesting cell walls of algal ancestors of land plants.</title>
        <authorList>
            <person name="Chang Y."/>
            <person name="Wang S."/>
            <person name="Sekimoto S."/>
            <person name="Aerts A.L."/>
            <person name="Choi C."/>
            <person name="Clum A."/>
            <person name="LaButti K.M."/>
            <person name="Lindquist E.A."/>
            <person name="Yee Ngan C."/>
            <person name="Ohm R.A."/>
            <person name="Salamov A.A."/>
            <person name="Grigoriev I.V."/>
            <person name="Spatafora J.W."/>
            <person name="Berbee M.L."/>
        </authorList>
    </citation>
    <scope>NUCLEOTIDE SEQUENCE [LARGE SCALE GENOMIC DNA]</scope>
    <source>
        <strain evidence="1 2">NRRL 28638</strain>
    </source>
</reference>
<dbReference type="AlphaFoldDB" id="A0A137NUX2"/>
<accession>A0A137NUX2</accession>
<dbReference type="Gene3D" id="3.80.10.10">
    <property type="entry name" value="Ribonuclease Inhibitor"/>
    <property type="match status" value="1"/>
</dbReference>
<dbReference type="Proteomes" id="UP000070444">
    <property type="component" value="Unassembled WGS sequence"/>
</dbReference>
<name>A0A137NUX2_CONC2</name>
<evidence type="ECO:0000313" key="2">
    <source>
        <dbReference type="Proteomes" id="UP000070444"/>
    </source>
</evidence>
<dbReference type="InterPro" id="IPR032675">
    <property type="entry name" value="LRR_dom_sf"/>
</dbReference>